<keyword evidence="3" id="KW-1185">Reference proteome</keyword>
<dbReference type="Proteomes" id="UP001138540">
    <property type="component" value="Unassembled WGS sequence"/>
</dbReference>
<evidence type="ECO:0000256" key="1">
    <source>
        <dbReference type="SAM" id="Phobius"/>
    </source>
</evidence>
<feature type="transmembrane region" description="Helical" evidence="1">
    <location>
        <begin position="55"/>
        <end position="76"/>
    </location>
</feature>
<feature type="transmembrane region" description="Helical" evidence="1">
    <location>
        <begin position="12"/>
        <end position="30"/>
    </location>
</feature>
<comment type="caution">
    <text evidence="2">The sequence shown here is derived from an EMBL/GenBank/DDBJ whole genome shotgun (WGS) entry which is preliminary data.</text>
</comment>
<feature type="transmembrane region" description="Helical" evidence="1">
    <location>
        <begin position="114"/>
        <end position="132"/>
    </location>
</feature>
<name>A0ABR6NFP4_9SPHN</name>
<keyword evidence="1" id="KW-0472">Membrane</keyword>
<keyword evidence="1" id="KW-0812">Transmembrane</keyword>
<evidence type="ECO:0000313" key="2">
    <source>
        <dbReference type="EMBL" id="MBB5986099.1"/>
    </source>
</evidence>
<organism evidence="2 3">
    <name type="scientific">Sphingobium lignivorans</name>
    <dbReference type="NCBI Taxonomy" id="2735886"/>
    <lineage>
        <taxon>Bacteria</taxon>
        <taxon>Pseudomonadati</taxon>
        <taxon>Pseudomonadota</taxon>
        <taxon>Alphaproteobacteria</taxon>
        <taxon>Sphingomonadales</taxon>
        <taxon>Sphingomonadaceae</taxon>
        <taxon>Sphingobium</taxon>
    </lineage>
</organism>
<accession>A0ABR6NFP4</accession>
<gene>
    <name evidence="2" type="ORF">HNP60_002073</name>
</gene>
<evidence type="ECO:0000313" key="3">
    <source>
        <dbReference type="Proteomes" id="UP001138540"/>
    </source>
</evidence>
<protein>
    <submittedName>
        <fullName evidence="2">CHASE2 domain-containing sensor protein</fullName>
    </submittedName>
</protein>
<dbReference type="RefSeq" id="WP_184153288.1">
    <property type="nucleotide sequence ID" value="NZ_JACHKA010000001.1"/>
</dbReference>
<keyword evidence="1" id="KW-1133">Transmembrane helix</keyword>
<reference evidence="2 3" key="1">
    <citation type="submission" date="2020-08" db="EMBL/GenBank/DDBJ databases">
        <title>Exploring microbial biodiversity for novel pathways involved in the catabolism of aromatic compounds derived from lignin.</title>
        <authorList>
            <person name="Elkins J."/>
        </authorList>
    </citation>
    <scope>NUCLEOTIDE SEQUENCE [LARGE SCALE GENOMIC DNA]</scope>
    <source>
        <strain evidence="2 3">B1D3A</strain>
    </source>
</reference>
<sequence length="142" mass="15355">MEKVSQGRAPIWPAILFLLWNLLGCAAFVMQSTMDLDALAATDPVQAQIWATMPAWAWAAYLVAVAAGTLGAIALLMRSRLAVLLSLLCVAAVLVQFGYAFLGTDLLALKGPSSAIFPAIIVLLAIAQWIYARWLRRRGALR</sequence>
<proteinExistence type="predicted"/>
<feature type="transmembrane region" description="Helical" evidence="1">
    <location>
        <begin position="83"/>
        <end position="102"/>
    </location>
</feature>
<dbReference type="EMBL" id="JACHKA010000001">
    <property type="protein sequence ID" value="MBB5986099.1"/>
    <property type="molecule type" value="Genomic_DNA"/>
</dbReference>